<dbReference type="AlphaFoldDB" id="A0A3R8NRQ3"/>
<evidence type="ECO:0000256" key="1">
    <source>
        <dbReference type="SAM" id="MobiDB-lite"/>
    </source>
</evidence>
<dbReference type="EMBL" id="RRUE01000002">
    <property type="protein sequence ID" value="RRN44288.1"/>
    <property type="molecule type" value="Genomic_DNA"/>
</dbReference>
<keyword evidence="3" id="KW-1185">Reference proteome</keyword>
<dbReference type="RefSeq" id="WP_125096483.1">
    <property type="nucleotide sequence ID" value="NZ_RRUE01000002.1"/>
</dbReference>
<accession>A0A3R8NRQ3</accession>
<evidence type="ECO:0008006" key="4">
    <source>
        <dbReference type="Google" id="ProtNLM"/>
    </source>
</evidence>
<proteinExistence type="predicted"/>
<comment type="caution">
    <text evidence="2">The sequence shown here is derived from an EMBL/GenBank/DDBJ whole genome shotgun (WGS) entry which is preliminary data.</text>
</comment>
<feature type="region of interest" description="Disordered" evidence="1">
    <location>
        <begin position="1"/>
        <end position="38"/>
    </location>
</feature>
<gene>
    <name evidence="2" type="ORF">EHV23_13255</name>
</gene>
<dbReference type="OrthoDB" id="8883268at2"/>
<sequence length="410" mass="45660">MQPTLPSSTAPARPDGNRDGRGAWKVRRGGTDGETLDDGTRNQYLKRVGYLARALVKGGDPATAFERLTPDMAAAYMEGQMRSPRLSRASFRAYRAALIFWLRQRMQQALDQGRPVDGMIDALERIHALSPAGFRVQGGTQSGRNVRGVPAGLMERFQHYAQGRGRRLKYMEPLMAFLKANLLVGLRPGEWFGVTFNRQEVPVSSGRAVPSGGRGNGVGAPVMQVENAKTTHGRGNAPIRGIVLHGISAEDMTALVYFHNMVEQYRVRNMQQAMARGVDENTLHRAFFSPLQRTLVIMLRELGIGRESAEYISLYSTRHQAIADARHAGCSQHEIVAMFGHGSVRSAAMPDGRTLQRRAGFTFTADAASMEQVRQRFATPRHAIRAQQHRQMYEQSRQVAEDLLGDQRRY</sequence>
<organism evidence="2 3">
    <name type="scientific">Lautropia dentalis</name>
    <dbReference type="NCBI Taxonomy" id="2490857"/>
    <lineage>
        <taxon>Bacteria</taxon>
        <taxon>Pseudomonadati</taxon>
        <taxon>Pseudomonadota</taxon>
        <taxon>Betaproteobacteria</taxon>
        <taxon>Burkholderiales</taxon>
        <taxon>Burkholderiaceae</taxon>
        <taxon>Lautropia</taxon>
    </lineage>
</organism>
<reference evidence="2 3" key="1">
    <citation type="submission" date="2018-11" db="EMBL/GenBank/DDBJ databases">
        <title>Genome sequencing of Lautropia sp. KCOM 2505 (= ChDC F240).</title>
        <authorList>
            <person name="Kook J.-K."/>
            <person name="Park S.-N."/>
            <person name="Lim Y.K."/>
        </authorList>
    </citation>
    <scope>NUCLEOTIDE SEQUENCE [LARGE SCALE GENOMIC DNA]</scope>
    <source>
        <strain evidence="2 3">KCOM 2505</strain>
    </source>
</reference>
<evidence type="ECO:0000313" key="3">
    <source>
        <dbReference type="Proteomes" id="UP000270261"/>
    </source>
</evidence>
<dbReference type="Proteomes" id="UP000270261">
    <property type="component" value="Unassembled WGS sequence"/>
</dbReference>
<protein>
    <recommendedName>
        <fullName evidence="4">Site-specific integrase</fullName>
    </recommendedName>
</protein>
<feature type="compositionally biased region" description="Polar residues" evidence="1">
    <location>
        <begin position="1"/>
        <end position="10"/>
    </location>
</feature>
<name>A0A3R8NRQ3_9BURK</name>
<evidence type="ECO:0000313" key="2">
    <source>
        <dbReference type="EMBL" id="RRN44288.1"/>
    </source>
</evidence>